<evidence type="ECO:0008006" key="3">
    <source>
        <dbReference type="Google" id="ProtNLM"/>
    </source>
</evidence>
<evidence type="ECO:0000313" key="1">
    <source>
        <dbReference type="EMBL" id="KAF8465872.1"/>
    </source>
</evidence>
<accession>A0A9P5MQD4</accession>
<reference evidence="1" key="1">
    <citation type="submission" date="2019-10" db="EMBL/GenBank/DDBJ databases">
        <authorList>
            <consortium name="DOE Joint Genome Institute"/>
            <person name="Kuo A."/>
            <person name="Miyauchi S."/>
            <person name="Kiss E."/>
            <person name="Drula E."/>
            <person name="Kohler A."/>
            <person name="Sanchez-Garcia M."/>
            <person name="Andreopoulos B."/>
            <person name="Barry K.W."/>
            <person name="Bonito G."/>
            <person name="Buee M."/>
            <person name="Carver A."/>
            <person name="Chen C."/>
            <person name="Cichocki N."/>
            <person name="Clum A."/>
            <person name="Culley D."/>
            <person name="Crous P.W."/>
            <person name="Fauchery L."/>
            <person name="Girlanda M."/>
            <person name="Hayes R."/>
            <person name="Keri Z."/>
            <person name="LaButti K."/>
            <person name="Lipzen A."/>
            <person name="Lombard V."/>
            <person name="Magnuson J."/>
            <person name="Maillard F."/>
            <person name="Morin E."/>
            <person name="Murat C."/>
            <person name="Nolan M."/>
            <person name="Ohm R."/>
            <person name="Pangilinan J."/>
            <person name="Pereira M."/>
            <person name="Perotto S."/>
            <person name="Peter M."/>
            <person name="Riley R."/>
            <person name="Sitrit Y."/>
            <person name="Stielow B."/>
            <person name="Szollosi G."/>
            <person name="Zifcakova L."/>
            <person name="Stursova M."/>
            <person name="Spatafora J.W."/>
            <person name="Tedersoo L."/>
            <person name="Vaario L.-M."/>
            <person name="Yamada A."/>
            <person name="Yan M."/>
            <person name="Wang P."/>
            <person name="Xu J."/>
            <person name="Bruns T."/>
            <person name="Baldrian P."/>
            <person name="Vilgalys R."/>
            <person name="Henrissat B."/>
            <person name="Grigoriev I.V."/>
            <person name="Hibbett D."/>
            <person name="Nagy L.G."/>
            <person name="Martin F.M."/>
        </authorList>
    </citation>
    <scope>NUCLEOTIDE SEQUENCE</scope>
    <source>
        <strain evidence="1">Prilba</strain>
    </source>
</reference>
<dbReference type="Proteomes" id="UP000759537">
    <property type="component" value="Unassembled WGS sequence"/>
</dbReference>
<dbReference type="AlphaFoldDB" id="A0A9P5MQD4"/>
<keyword evidence="2" id="KW-1185">Reference proteome</keyword>
<dbReference type="OrthoDB" id="10250725at2759"/>
<organism evidence="1 2">
    <name type="scientific">Russula ochroleuca</name>
    <dbReference type="NCBI Taxonomy" id="152965"/>
    <lineage>
        <taxon>Eukaryota</taxon>
        <taxon>Fungi</taxon>
        <taxon>Dikarya</taxon>
        <taxon>Basidiomycota</taxon>
        <taxon>Agaricomycotina</taxon>
        <taxon>Agaricomycetes</taxon>
        <taxon>Russulales</taxon>
        <taxon>Russulaceae</taxon>
        <taxon>Russula</taxon>
    </lineage>
</organism>
<reference evidence="1" key="2">
    <citation type="journal article" date="2020" name="Nat. Commun.">
        <title>Large-scale genome sequencing of mycorrhizal fungi provides insights into the early evolution of symbiotic traits.</title>
        <authorList>
            <person name="Miyauchi S."/>
            <person name="Kiss E."/>
            <person name="Kuo A."/>
            <person name="Drula E."/>
            <person name="Kohler A."/>
            <person name="Sanchez-Garcia M."/>
            <person name="Morin E."/>
            <person name="Andreopoulos B."/>
            <person name="Barry K.W."/>
            <person name="Bonito G."/>
            <person name="Buee M."/>
            <person name="Carver A."/>
            <person name="Chen C."/>
            <person name="Cichocki N."/>
            <person name="Clum A."/>
            <person name="Culley D."/>
            <person name="Crous P.W."/>
            <person name="Fauchery L."/>
            <person name="Girlanda M."/>
            <person name="Hayes R.D."/>
            <person name="Keri Z."/>
            <person name="LaButti K."/>
            <person name="Lipzen A."/>
            <person name="Lombard V."/>
            <person name="Magnuson J."/>
            <person name="Maillard F."/>
            <person name="Murat C."/>
            <person name="Nolan M."/>
            <person name="Ohm R.A."/>
            <person name="Pangilinan J."/>
            <person name="Pereira M.F."/>
            <person name="Perotto S."/>
            <person name="Peter M."/>
            <person name="Pfister S."/>
            <person name="Riley R."/>
            <person name="Sitrit Y."/>
            <person name="Stielow J.B."/>
            <person name="Szollosi G."/>
            <person name="Zifcakova L."/>
            <person name="Stursova M."/>
            <person name="Spatafora J.W."/>
            <person name="Tedersoo L."/>
            <person name="Vaario L.M."/>
            <person name="Yamada A."/>
            <person name="Yan M."/>
            <person name="Wang P."/>
            <person name="Xu J."/>
            <person name="Bruns T."/>
            <person name="Baldrian P."/>
            <person name="Vilgalys R."/>
            <person name="Dunand C."/>
            <person name="Henrissat B."/>
            <person name="Grigoriev I.V."/>
            <person name="Hibbett D."/>
            <person name="Nagy L.G."/>
            <person name="Martin F.M."/>
        </authorList>
    </citation>
    <scope>NUCLEOTIDE SEQUENCE</scope>
    <source>
        <strain evidence="1">Prilba</strain>
    </source>
</reference>
<feature type="non-terminal residue" evidence="1">
    <location>
        <position position="1"/>
    </location>
</feature>
<name>A0A9P5MQD4_9AGAM</name>
<protein>
    <recommendedName>
        <fullName evidence="3">Protein kinase domain-containing protein</fullName>
    </recommendedName>
</protein>
<sequence>PLDVIGNGSFGIIRKVRRKQDGVVNRFRTHDRFERMNECDRKQVVAEVFVYVVCAISGKTYPEES</sequence>
<gene>
    <name evidence="1" type="ORF">DFH94DRAFT_639572</name>
</gene>
<proteinExistence type="predicted"/>
<comment type="caution">
    <text evidence="1">The sequence shown here is derived from an EMBL/GenBank/DDBJ whole genome shotgun (WGS) entry which is preliminary data.</text>
</comment>
<dbReference type="Gene3D" id="3.30.200.20">
    <property type="entry name" value="Phosphorylase Kinase, domain 1"/>
    <property type="match status" value="1"/>
</dbReference>
<evidence type="ECO:0000313" key="2">
    <source>
        <dbReference type="Proteomes" id="UP000759537"/>
    </source>
</evidence>
<dbReference type="EMBL" id="WHVB01000044">
    <property type="protein sequence ID" value="KAF8465872.1"/>
    <property type="molecule type" value="Genomic_DNA"/>
</dbReference>